<evidence type="ECO:0000313" key="2">
    <source>
        <dbReference type="Proteomes" id="UP001153269"/>
    </source>
</evidence>
<comment type="caution">
    <text evidence="1">The sequence shown here is derived from an EMBL/GenBank/DDBJ whole genome shotgun (WGS) entry which is preliminary data.</text>
</comment>
<dbReference type="Proteomes" id="UP001153269">
    <property type="component" value="Unassembled WGS sequence"/>
</dbReference>
<sequence length="169" mass="18865">MADSSRRFKFIGVLGSVGILSVAGEQKVRPASWVRLSSEATPDLPPRHIEPGAMIIRLGRLTPGYFRLLQRQVAGEVQMQPKDRAVNQIAMMLAIMGLSLSYYSAKQMMEKTEASLGATCTPPFPRRKLLPIALPYPLPLAHHWMKISLWYLGDARNRTQPFDGEHPIG</sequence>
<gene>
    <name evidence="1" type="ORF">PLEPLA_LOCUS2492</name>
</gene>
<dbReference type="EMBL" id="CADEAL010000124">
    <property type="protein sequence ID" value="CAB1414780.1"/>
    <property type="molecule type" value="Genomic_DNA"/>
</dbReference>
<evidence type="ECO:0000313" key="1">
    <source>
        <dbReference type="EMBL" id="CAB1414780.1"/>
    </source>
</evidence>
<name>A0A9N7Y1X8_PLEPL</name>
<accession>A0A9N7Y1X8</accession>
<protein>
    <submittedName>
        <fullName evidence="1">Uncharacterized protein</fullName>
    </submittedName>
</protein>
<dbReference type="AlphaFoldDB" id="A0A9N7Y1X8"/>
<proteinExistence type="predicted"/>
<organism evidence="1 2">
    <name type="scientific">Pleuronectes platessa</name>
    <name type="common">European plaice</name>
    <dbReference type="NCBI Taxonomy" id="8262"/>
    <lineage>
        <taxon>Eukaryota</taxon>
        <taxon>Metazoa</taxon>
        <taxon>Chordata</taxon>
        <taxon>Craniata</taxon>
        <taxon>Vertebrata</taxon>
        <taxon>Euteleostomi</taxon>
        <taxon>Actinopterygii</taxon>
        <taxon>Neopterygii</taxon>
        <taxon>Teleostei</taxon>
        <taxon>Neoteleostei</taxon>
        <taxon>Acanthomorphata</taxon>
        <taxon>Carangaria</taxon>
        <taxon>Pleuronectiformes</taxon>
        <taxon>Pleuronectoidei</taxon>
        <taxon>Pleuronectidae</taxon>
        <taxon>Pleuronectes</taxon>
    </lineage>
</organism>
<keyword evidence="2" id="KW-1185">Reference proteome</keyword>
<reference evidence="1" key="1">
    <citation type="submission" date="2020-03" db="EMBL/GenBank/DDBJ databases">
        <authorList>
            <person name="Weist P."/>
        </authorList>
    </citation>
    <scope>NUCLEOTIDE SEQUENCE</scope>
</reference>